<dbReference type="RefSeq" id="WP_364448361.1">
    <property type="nucleotide sequence ID" value="NZ_JBFARM010000003.1"/>
</dbReference>
<feature type="region of interest" description="Disordered" evidence="1">
    <location>
        <begin position="87"/>
        <end position="141"/>
    </location>
</feature>
<evidence type="ECO:0000256" key="2">
    <source>
        <dbReference type="SAM" id="Phobius"/>
    </source>
</evidence>
<feature type="transmembrane region" description="Helical" evidence="2">
    <location>
        <begin position="20"/>
        <end position="40"/>
    </location>
</feature>
<comment type="caution">
    <text evidence="3">The sequence shown here is derived from an EMBL/GenBank/DDBJ whole genome shotgun (WGS) entry which is preliminary data.</text>
</comment>
<accession>A0ABV3H2I8</accession>
<keyword evidence="2" id="KW-1133">Transmembrane helix</keyword>
<evidence type="ECO:0000313" key="3">
    <source>
        <dbReference type="EMBL" id="MEV4286360.1"/>
    </source>
</evidence>
<organism evidence="3 4">
    <name type="scientific">Nonomuraea bangladeshensis</name>
    <dbReference type="NCBI Taxonomy" id="404385"/>
    <lineage>
        <taxon>Bacteria</taxon>
        <taxon>Bacillati</taxon>
        <taxon>Actinomycetota</taxon>
        <taxon>Actinomycetes</taxon>
        <taxon>Streptosporangiales</taxon>
        <taxon>Streptosporangiaceae</taxon>
        <taxon>Nonomuraea</taxon>
    </lineage>
</organism>
<feature type="compositionally biased region" description="Polar residues" evidence="1">
    <location>
        <begin position="102"/>
        <end position="128"/>
    </location>
</feature>
<keyword evidence="2" id="KW-0812">Transmembrane</keyword>
<reference evidence="3 4" key="1">
    <citation type="submission" date="2024-06" db="EMBL/GenBank/DDBJ databases">
        <title>The Natural Products Discovery Center: Release of the First 8490 Sequenced Strains for Exploring Actinobacteria Biosynthetic Diversity.</title>
        <authorList>
            <person name="Kalkreuter E."/>
            <person name="Kautsar S.A."/>
            <person name="Yang D."/>
            <person name="Bader C.D."/>
            <person name="Teijaro C.N."/>
            <person name="Fluegel L."/>
            <person name="Davis C.M."/>
            <person name="Simpson J.R."/>
            <person name="Lauterbach L."/>
            <person name="Steele A.D."/>
            <person name="Gui C."/>
            <person name="Meng S."/>
            <person name="Li G."/>
            <person name="Viehrig K."/>
            <person name="Ye F."/>
            <person name="Su P."/>
            <person name="Kiefer A.F."/>
            <person name="Nichols A."/>
            <person name="Cepeda A.J."/>
            <person name="Yan W."/>
            <person name="Fan B."/>
            <person name="Jiang Y."/>
            <person name="Adhikari A."/>
            <person name="Zheng C.-J."/>
            <person name="Schuster L."/>
            <person name="Cowan T.M."/>
            <person name="Smanski M.J."/>
            <person name="Chevrette M.G."/>
            <person name="De Carvalho L.P.S."/>
            <person name="Shen B."/>
        </authorList>
    </citation>
    <scope>NUCLEOTIDE SEQUENCE [LARGE SCALE GENOMIC DNA]</scope>
    <source>
        <strain evidence="3 4">NPDC049574</strain>
    </source>
</reference>
<evidence type="ECO:0000256" key="1">
    <source>
        <dbReference type="SAM" id="MobiDB-lite"/>
    </source>
</evidence>
<keyword evidence="4" id="KW-1185">Reference proteome</keyword>
<gene>
    <name evidence="3" type="ORF">AB0K40_12735</name>
</gene>
<feature type="transmembrane region" description="Helical" evidence="2">
    <location>
        <begin position="60"/>
        <end position="79"/>
    </location>
</feature>
<name>A0ABV3H2I8_9ACTN</name>
<proteinExistence type="predicted"/>
<sequence>MSKTGESSGRGAISRVRRGAVVAALVVMAALLVAGLVGFFADPLRLPPEVLQVLDQRASVVSMFIGAVGLVIAVAALLLQLRSDRRQDTAAEPPVRLPPAAGTQTQLNMPATGGTVNAVQGGTLNIHNPATPAGGGQEPSP</sequence>
<dbReference type="EMBL" id="JBFARM010000003">
    <property type="protein sequence ID" value="MEV4286360.1"/>
    <property type="molecule type" value="Genomic_DNA"/>
</dbReference>
<protein>
    <submittedName>
        <fullName evidence="3">Uncharacterized protein</fullName>
    </submittedName>
</protein>
<keyword evidence="2" id="KW-0472">Membrane</keyword>
<dbReference type="Proteomes" id="UP001552427">
    <property type="component" value="Unassembled WGS sequence"/>
</dbReference>
<evidence type="ECO:0000313" key="4">
    <source>
        <dbReference type="Proteomes" id="UP001552427"/>
    </source>
</evidence>